<keyword evidence="4 12" id="KW-0812">Transmembrane</keyword>
<evidence type="ECO:0000256" key="11">
    <source>
        <dbReference type="SAM" id="MobiDB-lite"/>
    </source>
</evidence>
<evidence type="ECO:0000256" key="4">
    <source>
        <dbReference type="ARBA" id="ARBA00022692"/>
    </source>
</evidence>
<feature type="region of interest" description="Disordered" evidence="11">
    <location>
        <begin position="285"/>
        <end position="306"/>
    </location>
</feature>
<keyword evidence="14" id="KW-1185">Reference proteome</keyword>
<feature type="transmembrane region" description="Helical" evidence="12">
    <location>
        <begin position="123"/>
        <end position="143"/>
    </location>
</feature>
<evidence type="ECO:0000256" key="10">
    <source>
        <dbReference type="ARBA" id="ARBA00048473"/>
    </source>
</evidence>
<dbReference type="Proteomes" id="UP000001631">
    <property type="component" value="Unassembled WGS sequence"/>
</dbReference>
<sequence>MTPQGEVFIKALSRAFCWSASFYPQPILNYRRRSTHGLAIDFPATNTLGFICYMIYTLAFLYSPLIREQYAARHPISPEPTVRFNDVAFAIHAVLLSSLVLSQFWPSIWGFKVSRFQRISRPIAGVFWGCIFVVTLLAVVVAARGTGASLDPQDWAWIDVTYALSYVKLVITIIKYIPQAWVNYKRKSTVGWSISAILLDFTGGILSVLQLLIDSAFEDDWSGITGNPIKLLLGNVSVFFDIIFILQHYIIYRGKWVGSNASGAGVRVGNGAVGDGDEGVEGASAPLLGDRASRGGGRSTPRVALP</sequence>
<comment type="subcellular location">
    <subcellularLocation>
        <location evidence="1">Lysosome membrane</location>
        <topology evidence="1">Multi-pass membrane protein</topology>
    </subcellularLocation>
</comment>
<dbReference type="PANTHER" id="PTHR13131:SF5">
    <property type="entry name" value="CYSTINOSIN"/>
    <property type="match status" value="1"/>
</dbReference>
<dbReference type="STRING" id="447093.C0NC27"/>
<feature type="transmembrane region" description="Helical" evidence="12">
    <location>
        <begin position="189"/>
        <end position="212"/>
    </location>
</feature>
<evidence type="ECO:0000256" key="5">
    <source>
        <dbReference type="ARBA" id="ARBA00022737"/>
    </source>
</evidence>
<feature type="transmembrane region" description="Helical" evidence="12">
    <location>
        <begin position="232"/>
        <end position="252"/>
    </location>
</feature>
<dbReference type="GO" id="GO:0015184">
    <property type="term" value="F:L-cystine transmembrane transporter activity"/>
    <property type="evidence" value="ECO:0007669"/>
    <property type="project" value="TreeGrafter"/>
</dbReference>
<keyword evidence="5" id="KW-0677">Repeat</keyword>
<dbReference type="GeneID" id="69033690"/>
<feature type="transmembrane region" description="Helical" evidence="12">
    <location>
        <begin position="87"/>
        <end position="111"/>
    </location>
</feature>
<dbReference type="NCBIfam" id="TIGR00951">
    <property type="entry name" value="2A43"/>
    <property type="match status" value="1"/>
</dbReference>
<dbReference type="FunFam" id="1.20.1280.290:FF:000016">
    <property type="entry name" value="Cystinosin homolog"/>
    <property type="match status" value="1"/>
</dbReference>
<feature type="transmembrane region" description="Helical" evidence="12">
    <location>
        <begin position="38"/>
        <end position="62"/>
    </location>
</feature>
<evidence type="ECO:0000256" key="3">
    <source>
        <dbReference type="ARBA" id="ARBA00022448"/>
    </source>
</evidence>
<dbReference type="VEuPathDB" id="FungiDB:I7I50_02588"/>
<comment type="similarity">
    <text evidence="2">Belongs to the cystinosin family.</text>
</comment>
<evidence type="ECO:0000256" key="7">
    <source>
        <dbReference type="ARBA" id="ARBA00022989"/>
    </source>
</evidence>
<dbReference type="Gene3D" id="1.20.1280.290">
    <property type="match status" value="2"/>
</dbReference>
<dbReference type="RefSeq" id="XP_045291698.1">
    <property type="nucleotide sequence ID" value="XM_045427723.1"/>
</dbReference>
<evidence type="ECO:0000313" key="14">
    <source>
        <dbReference type="Proteomes" id="UP000001631"/>
    </source>
</evidence>
<keyword evidence="3" id="KW-0813">Transport</keyword>
<keyword evidence="9" id="KW-0458">Lysosome</keyword>
<evidence type="ECO:0000256" key="12">
    <source>
        <dbReference type="SAM" id="Phobius"/>
    </source>
</evidence>
<dbReference type="InParanoid" id="C0NC27"/>
<reference evidence="13" key="1">
    <citation type="submission" date="2009-02" db="EMBL/GenBank/DDBJ databases">
        <title>The Genome Sequence of Ajellomyces capsulatus strain G186AR.</title>
        <authorList>
            <consortium name="The Broad Institute Genome Sequencing Platform"/>
            <person name="Champion M."/>
            <person name="Cuomo C."/>
            <person name="Ma L.-J."/>
            <person name="Henn M.R."/>
            <person name="Sil A."/>
            <person name="Goldman B."/>
            <person name="Young S.K."/>
            <person name="Kodira C.D."/>
            <person name="Zeng Q."/>
            <person name="Koehrsen M."/>
            <person name="Alvarado L."/>
            <person name="Berlin A."/>
            <person name="Borenstein D."/>
            <person name="Chen Z."/>
            <person name="Engels R."/>
            <person name="Freedman E."/>
            <person name="Gellesch M."/>
            <person name="Goldberg J."/>
            <person name="Griggs A."/>
            <person name="Gujja S."/>
            <person name="Heiman D."/>
            <person name="Hepburn T."/>
            <person name="Howarth C."/>
            <person name="Jen D."/>
            <person name="Larson L."/>
            <person name="Lewis B."/>
            <person name="Mehta T."/>
            <person name="Park D."/>
            <person name="Pearson M."/>
            <person name="Roberts A."/>
            <person name="Saif S."/>
            <person name="Shea T."/>
            <person name="Shenoy N."/>
            <person name="Sisk P."/>
            <person name="Stolte C."/>
            <person name="Sykes S."/>
            <person name="Walk T."/>
            <person name="White J."/>
            <person name="Yandava C."/>
            <person name="Klein B."/>
            <person name="McEwen J.G."/>
            <person name="Puccia R."/>
            <person name="Goldman G.H."/>
            <person name="Felipe M.S."/>
            <person name="Nino-Vega G."/>
            <person name="San-Blas G."/>
            <person name="Taylor J."/>
            <person name="Mendoza L."/>
            <person name="Galagan J."/>
            <person name="Nusbaum C."/>
            <person name="Birren B."/>
        </authorList>
    </citation>
    <scope>NUCLEOTIDE SEQUENCE</scope>
    <source>
        <strain evidence="13">G186AR</strain>
    </source>
</reference>
<dbReference type="Pfam" id="PF04193">
    <property type="entry name" value="PQ-loop"/>
    <property type="match status" value="2"/>
</dbReference>
<dbReference type="InterPro" id="IPR005282">
    <property type="entry name" value="LC_transporter"/>
</dbReference>
<dbReference type="GO" id="GO:0015293">
    <property type="term" value="F:symporter activity"/>
    <property type="evidence" value="ECO:0007669"/>
    <property type="project" value="UniProtKB-KW"/>
</dbReference>
<proteinExistence type="inferred from homology"/>
<keyword evidence="7 12" id="KW-1133">Transmembrane helix</keyword>
<dbReference type="PANTHER" id="PTHR13131">
    <property type="entry name" value="CYSTINOSIN"/>
    <property type="match status" value="1"/>
</dbReference>
<evidence type="ECO:0000256" key="1">
    <source>
        <dbReference type="ARBA" id="ARBA00004155"/>
    </source>
</evidence>
<keyword evidence="8 12" id="KW-0472">Membrane</keyword>
<gene>
    <name evidence="13" type="ORF">HCBG_00673</name>
</gene>
<keyword evidence="6" id="KW-0769">Symport</keyword>
<evidence type="ECO:0000256" key="6">
    <source>
        <dbReference type="ARBA" id="ARBA00022847"/>
    </source>
</evidence>
<evidence type="ECO:0000256" key="9">
    <source>
        <dbReference type="ARBA" id="ARBA00023228"/>
    </source>
</evidence>
<name>C0NC27_AJECG</name>
<dbReference type="SMART" id="SM00679">
    <property type="entry name" value="CTNS"/>
    <property type="match status" value="2"/>
</dbReference>
<dbReference type="AlphaFoldDB" id="C0NC27"/>
<protein>
    <submittedName>
        <fullName evidence="13">Cystinosin</fullName>
    </submittedName>
</protein>
<evidence type="ECO:0000256" key="2">
    <source>
        <dbReference type="ARBA" id="ARBA00006855"/>
    </source>
</evidence>
<feature type="transmembrane region" description="Helical" evidence="12">
    <location>
        <begin position="155"/>
        <end position="177"/>
    </location>
</feature>
<dbReference type="InterPro" id="IPR006603">
    <property type="entry name" value="PQ-loop_rpt"/>
</dbReference>
<dbReference type="FunCoup" id="C0NC27">
    <property type="interactions" value="185"/>
</dbReference>
<dbReference type="GO" id="GO:0005774">
    <property type="term" value="C:vacuolar membrane"/>
    <property type="evidence" value="ECO:0007669"/>
    <property type="project" value="TreeGrafter"/>
</dbReference>
<dbReference type="HOGENOM" id="CLU_046327_0_1_1"/>
<dbReference type="GO" id="GO:0000324">
    <property type="term" value="C:fungal-type vacuole"/>
    <property type="evidence" value="ECO:0007669"/>
    <property type="project" value="TreeGrafter"/>
</dbReference>
<evidence type="ECO:0000256" key="8">
    <source>
        <dbReference type="ARBA" id="ARBA00023136"/>
    </source>
</evidence>
<comment type="catalytic activity">
    <reaction evidence="10">
        <text>L-cystine(out) + H(+)(out) = L-cystine(in) + H(+)(in)</text>
        <dbReference type="Rhea" id="RHEA:66172"/>
        <dbReference type="ChEBI" id="CHEBI:15378"/>
        <dbReference type="ChEBI" id="CHEBI:35491"/>
    </reaction>
    <physiologicalReaction direction="left-to-right" evidence="10">
        <dbReference type="Rhea" id="RHEA:66173"/>
    </physiologicalReaction>
</comment>
<evidence type="ECO:0000313" key="13">
    <source>
        <dbReference type="EMBL" id="EEH11218.1"/>
    </source>
</evidence>
<dbReference type="EMBL" id="GG663363">
    <property type="protein sequence ID" value="EEH11218.1"/>
    <property type="molecule type" value="Genomic_DNA"/>
</dbReference>
<organism evidence="13 14">
    <name type="scientific">Ajellomyces capsulatus (strain G186AR / H82 / ATCC MYA-2454 / RMSCC 2432)</name>
    <name type="common">Darling's disease fungus</name>
    <name type="synonym">Histoplasma capsulatum</name>
    <dbReference type="NCBI Taxonomy" id="447093"/>
    <lineage>
        <taxon>Eukaryota</taxon>
        <taxon>Fungi</taxon>
        <taxon>Dikarya</taxon>
        <taxon>Ascomycota</taxon>
        <taxon>Pezizomycotina</taxon>
        <taxon>Eurotiomycetes</taxon>
        <taxon>Eurotiomycetidae</taxon>
        <taxon>Onygenales</taxon>
        <taxon>Ajellomycetaceae</taxon>
        <taxon>Histoplasma</taxon>
    </lineage>
</organism>
<accession>C0NC27</accession>